<organism evidence="2 3">
    <name type="scientific">Eumeta variegata</name>
    <name type="common">Bagworm moth</name>
    <name type="synonym">Eumeta japonica</name>
    <dbReference type="NCBI Taxonomy" id="151549"/>
    <lineage>
        <taxon>Eukaryota</taxon>
        <taxon>Metazoa</taxon>
        <taxon>Ecdysozoa</taxon>
        <taxon>Arthropoda</taxon>
        <taxon>Hexapoda</taxon>
        <taxon>Insecta</taxon>
        <taxon>Pterygota</taxon>
        <taxon>Neoptera</taxon>
        <taxon>Endopterygota</taxon>
        <taxon>Lepidoptera</taxon>
        <taxon>Glossata</taxon>
        <taxon>Ditrysia</taxon>
        <taxon>Tineoidea</taxon>
        <taxon>Psychidae</taxon>
        <taxon>Oiketicinae</taxon>
        <taxon>Eumeta</taxon>
    </lineage>
</organism>
<evidence type="ECO:0000256" key="1">
    <source>
        <dbReference type="SAM" id="MobiDB-lite"/>
    </source>
</evidence>
<sequence>MCYRNARKKFCGEKAQFGQGLKKPKSHAVDERPSQNSSPRLTQPRLDYANQFRMVLLHVTVQRNYHQGVYLYKESMYRKCPINELYGRRHQIVRESSTPLFLRVQLRDGGLMLPHARASFRRGYDPDGLVVMAPFGGSKLEEFPRQLEIKRNC</sequence>
<accession>A0A4C1XCA4</accession>
<comment type="caution">
    <text evidence="2">The sequence shown here is derived from an EMBL/GenBank/DDBJ whole genome shotgun (WGS) entry which is preliminary data.</text>
</comment>
<keyword evidence="3" id="KW-1185">Reference proteome</keyword>
<dbReference type="Proteomes" id="UP000299102">
    <property type="component" value="Unassembled WGS sequence"/>
</dbReference>
<protein>
    <submittedName>
        <fullName evidence="2">Uncharacterized protein</fullName>
    </submittedName>
</protein>
<name>A0A4C1XCA4_EUMVA</name>
<gene>
    <name evidence="2" type="ORF">EVAR_35381_1</name>
</gene>
<dbReference type="EMBL" id="BGZK01000797">
    <property type="protein sequence ID" value="GBP60833.1"/>
    <property type="molecule type" value="Genomic_DNA"/>
</dbReference>
<dbReference type="AlphaFoldDB" id="A0A4C1XCA4"/>
<evidence type="ECO:0000313" key="3">
    <source>
        <dbReference type="Proteomes" id="UP000299102"/>
    </source>
</evidence>
<proteinExistence type="predicted"/>
<evidence type="ECO:0000313" key="2">
    <source>
        <dbReference type="EMBL" id="GBP60833.1"/>
    </source>
</evidence>
<feature type="region of interest" description="Disordered" evidence="1">
    <location>
        <begin position="17"/>
        <end position="43"/>
    </location>
</feature>
<reference evidence="2 3" key="1">
    <citation type="journal article" date="2019" name="Commun. Biol.">
        <title>The bagworm genome reveals a unique fibroin gene that provides high tensile strength.</title>
        <authorList>
            <person name="Kono N."/>
            <person name="Nakamura H."/>
            <person name="Ohtoshi R."/>
            <person name="Tomita M."/>
            <person name="Numata K."/>
            <person name="Arakawa K."/>
        </authorList>
    </citation>
    <scope>NUCLEOTIDE SEQUENCE [LARGE SCALE GENOMIC DNA]</scope>
</reference>